<feature type="binding site" evidence="1">
    <location>
        <position position="54"/>
    </location>
    <ligand>
        <name>Mg(2+)</name>
        <dbReference type="ChEBI" id="CHEBI:18420"/>
        <label>4</label>
    </ligand>
</feature>
<dbReference type="GO" id="GO:0009030">
    <property type="term" value="F:thiamine-phosphate kinase activity"/>
    <property type="evidence" value="ECO:0007669"/>
    <property type="project" value="UniProtKB-UniRule"/>
</dbReference>
<feature type="binding site" evidence="1">
    <location>
        <position position="39"/>
    </location>
    <ligand>
        <name>Mg(2+)</name>
        <dbReference type="ChEBI" id="CHEBI:18420"/>
        <label>3</label>
    </ligand>
</feature>
<comment type="catalytic activity">
    <reaction evidence="1">
        <text>thiamine phosphate + ATP = thiamine diphosphate + ADP</text>
        <dbReference type="Rhea" id="RHEA:15913"/>
        <dbReference type="ChEBI" id="CHEBI:30616"/>
        <dbReference type="ChEBI" id="CHEBI:37575"/>
        <dbReference type="ChEBI" id="CHEBI:58937"/>
        <dbReference type="ChEBI" id="CHEBI:456216"/>
        <dbReference type="EC" id="2.7.4.16"/>
    </reaction>
</comment>
<evidence type="ECO:0000259" key="3">
    <source>
        <dbReference type="Pfam" id="PF02769"/>
    </source>
</evidence>
<keyword evidence="1" id="KW-0067">ATP-binding</keyword>
<dbReference type="InterPro" id="IPR010918">
    <property type="entry name" value="PurM-like_C_dom"/>
</dbReference>
<keyword evidence="1 4" id="KW-0808">Transferase</keyword>
<dbReference type="Pfam" id="PF02769">
    <property type="entry name" value="AIRS_C"/>
    <property type="match status" value="1"/>
</dbReference>
<feature type="binding site" evidence="1">
    <location>
        <position position="63"/>
    </location>
    <ligand>
        <name>substrate</name>
    </ligand>
</feature>
<protein>
    <recommendedName>
        <fullName evidence="1">Thiamine-monophosphate kinase</fullName>
        <shortName evidence="1">TMP kinase</shortName>
        <shortName evidence="1">Thiamine-phosphate kinase</shortName>
        <ecNumber evidence="1">2.7.4.16</ecNumber>
    </recommendedName>
</protein>
<dbReference type="OrthoDB" id="45909at2157"/>
<dbReference type="InterPro" id="IPR036676">
    <property type="entry name" value="PurM-like_C_sf"/>
</dbReference>
<evidence type="ECO:0000256" key="1">
    <source>
        <dbReference type="HAMAP-Rule" id="MF_02128"/>
    </source>
</evidence>
<name>F7XNX2_METZD</name>
<comment type="miscellaneous">
    <text evidence="1">Reaction mechanism of ThiL seems to utilize a direct, inline transfer of the gamma-phosphate of ATP to TMP rather than a phosphorylated enzyme intermediate.</text>
</comment>
<dbReference type="NCBIfam" id="TIGR01379">
    <property type="entry name" value="thiL"/>
    <property type="match status" value="1"/>
</dbReference>
<dbReference type="EC" id="2.7.4.16" evidence="1"/>
<dbReference type="SUPFAM" id="SSF56042">
    <property type="entry name" value="PurM C-terminal domain-like"/>
    <property type="match status" value="1"/>
</dbReference>
<dbReference type="GO" id="GO:0005524">
    <property type="term" value="F:ATP binding"/>
    <property type="evidence" value="ECO:0007669"/>
    <property type="project" value="UniProtKB-UniRule"/>
</dbReference>
<dbReference type="RefSeq" id="WP_013897601.1">
    <property type="nucleotide sequence ID" value="NC_015676.1"/>
</dbReference>
<feature type="binding site" evidence="1">
    <location>
        <position position="157"/>
    </location>
    <ligand>
        <name>ATP</name>
        <dbReference type="ChEBI" id="CHEBI:30616"/>
    </ligand>
</feature>
<dbReference type="HOGENOM" id="CLU_046964_2_0_2"/>
<dbReference type="PIRSF" id="PIRSF005303">
    <property type="entry name" value="Thiam_monoph_kin"/>
    <property type="match status" value="1"/>
</dbReference>
<dbReference type="GO" id="GO:0000287">
    <property type="term" value="F:magnesium ion binding"/>
    <property type="evidence" value="ECO:0007669"/>
    <property type="project" value="UniProtKB-UniRule"/>
</dbReference>
<feature type="binding site" evidence="1">
    <location>
        <position position="223"/>
    </location>
    <ligand>
        <name>Mg(2+)</name>
        <dbReference type="ChEBI" id="CHEBI:18420"/>
        <label>5</label>
    </ligand>
</feature>
<feature type="binding site" evidence="1">
    <location>
        <position position="84"/>
    </location>
    <ligand>
        <name>Mg(2+)</name>
        <dbReference type="ChEBI" id="CHEBI:18420"/>
        <label>2</label>
    </ligand>
</feature>
<dbReference type="Proteomes" id="UP000006622">
    <property type="component" value="Chromosome"/>
</dbReference>
<feature type="binding site" evidence="1">
    <location>
        <position position="84"/>
    </location>
    <ligand>
        <name>Mg(2+)</name>
        <dbReference type="ChEBI" id="CHEBI:18420"/>
        <label>4</label>
    </ligand>
</feature>
<proteinExistence type="inferred from homology"/>
<dbReference type="InterPro" id="IPR016188">
    <property type="entry name" value="PurM-like_N"/>
</dbReference>
<comment type="pathway">
    <text evidence="1">Cofactor biosynthesis; thiamine diphosphate biosynthesis; thiamine diphosphate from thiamine phosphate: step 1/1.</text>
</comment>
<accession>F7XNX2</accession>
<dbReference type="InterPro" id="IPR036921">
    <property type="entry name" value="PurM-like_N_sf"/>
</dbReference>
<dbReference type="GO" id="GO:0009229">
    <property type="term" value="P:thiamine diphosphate biosynthetic process"/>
    <property type="evidence" value="ECO:0007669"/>
    <property type="project" value="UniProtKB-UniRule"/>
</dbReference>
<dbReference type="Pfam" id="PF00586">
    <property type="entry name" value="AIRS"/>
    <property type="match status" value="1"/>
</dbReference>
<dbReference type="STRING" id="679901.Mzhil_0285"/>
<dbReference type="GO" id="GO:0009228">
    <property type="term" value="P:thiamine biosynthetic process"/>
    <property type="evidence" value="ECO:0007669"/>
    <property type="project" value="UniProtKB-KW"/>
</dbReference>
<dbReference type="UniPathway" id="UPA00060">
    <property type="reaction ID" value="UER00142"/>
</dbReference>
<dbReference type="AlphaFoldDB" id="F7XNX2"/>
<keyword evidence="1" id="KW-0479">Metal-binding</keyword>
<dbReference type="HAMAP" id="MF_02128">
    <property type="entry name" value="TMP_kinase"/>
    <property type="match status" value="1"/>
</dbReference>
<keyword evidence="1" id="KW-0784">Thiamine biosynthesis</keyword>
<keyword evidence="1 4" id="KW-0418">Kinase</keyword>
<dbReference type="InterPro" id="IPR006283">
    <property type="entry name" value="ThiL-like"/>
</dbReference>
<feature type="binding site" evidence="1">
    <location>
        <position position="222"/>
    </location>
    <ligand>
        <name>ATP</name>
        <dbReference type="ChEBI" id="CHEBI:30616"/>
    </ligand>
</feature>
<dbReference type="PANTHER" id="PTHR30270:SF3">
    <property type="entry name" value="THIAMINE-MONOPHOSPHATE KINASE"/>
    <property type="match status" value="1"/>
</dbReference>
<feature type="binding site" evidence="1">
    <location>
        <position position="56"/>
    </location>
    <ligand>
        <name>Mg(2+)</name>
        <dbReference type="ChEBI" id="CHEBI:18420"/>
        <label>2</label>
    </ligand>
</feature>
<feature type="binding site" evidence="1">
    <location>
        <position position="84"/>
    </location>
    <ligand>
        <name>Mg(2+)</name>
        <dbReference type="ChEBI" id="CHEBI:18420"/>
        <label>3</label>
    </ligand>
</feature>
<comment type="caution">
    <text evidence="1">Lacks conserved residue(s) required for the propagation of feature annotation.</text>
</comment>
<feature type="binding site" evidence="1">
    <location>
        <position position="56"/>
    </location>
    <ligand>
        <name>Mg(2+)</name>
        <dbReference type="ChEBI" id="CHEBI:18420"/>
        <label>1</label>
    </ligand>
</feature>
<feature type="binding site" evidence="1">
    <location>
        <position position="39"/>
    </location>
    <ligand>
        <name>Mg(2+)</name>
        <dbReference type="ChEBI" id="CHEBI:18420"/>
        <label>4</label>
    </ligand>
</feature>
<dbReference type="EMBL" id="CP002101">
    <property type="protein sequence ID" value="AEH60162.1"/>
    <property type="molecule type" value="Genomic_DNA"/>
</dbReference>
<evidence type="ECO:0000313" key="4">
    <source>
        <dbReference type="EMBL" id="AEH60162.1"/>
    </source>
</evidence>
<gene>
    <name evidence="1" type="primary">thiL</name>
    <name evidence="4" type="ordered locus">Mzhil_0285</name>
</gene>
<dbReference type="PANTHER" id="PTHR30270">
    <property type="entry name" value="THIAMINE-MONOPHOSPHATE KINASE"/>
    <property type="match status" value="1"/>
</dbReference>
<dbReference type="CDD" id="cd02194">
    <property type="entry name" value="ThiL"/>
    <property type="match status" value="1"/>
</dbReference>
<dbReference type="Gene3D" id="3.90.650.10">
    <property type="entry name" value="PurM-like C-terminal domain"/>
    <property type="match status" value="1"/>
</dbReference>
<organism evidence="4 5">
    <name type="scientific">Methanosalsum zhilinae (strain DSM 4017 / NBRC 107636 / OCM 62 / WeN5)</name>
    <name type="common">Methanohalophilus zhilinae</name>
    <dbReference type="NCBI Taxonomy" id="679901"/>
    <lineage>
        <taxon>Archaea</taxon>
        <taxon>Methanobacteriati</taxon>
        <taxon>Methanobacteriota</taxon>
        <taxon>Stenosarchaea group</taxon>
        <taxon>Methanomicrobia</taxon>
        <taxon>Methanosarcinales</taxon>
        <taxon>Methanosarcinaceae</taxon>
        <taxon>Methanosalsum</taxon>
    </lineage>
</organism>
<dbReference type="SUPFAM" id="SSF55326">
    <property type="entry name" value="PurM N-terminal domain-like"/>
    <property type="match status" value="1"/>
</dbReference>
<keyword evidence="5" id="KW-1185">Reference proteome</keyword>
<feature type="binding site" evidence="1">
    <location>
        <begin position="131"/>
        <end position="132"/>
    </location>
    <ligand>
        <name>ATP</name>
        <dbReference type="ChEBI" id="CHEBI:30616"/>
    </ligand>
</feature>
<evidence type="ECO:0000259" key="2">
    <source>
        <dbReference type="Pfam" id="PF00586"/>
    </source>
</evidence>
<evidence type="ECO:0000313" key="5">
    <source>
        <dbReference type="Proteomes" id="UP000006622"/>
    </source>
</evidence>
<keyword evidence="1" id="KW-0460">Magnesium</keyword>
<feature type="domain" description="PurM-like C-terminal" evidence="3">
    <location>
        <begin position="161"/>
        <end position="304"/>
    </location>
</feature>
<sequence>MNSFTPVSSVGERELIRRLSRIFYQDSNRDVLIGPGKDDCAVLSAGDGECIVVTTDMLHRTTDFPQQMSGWQIGWMSAAVNLSDIAAMGANPCGILAAIGLQSDCDVGFVEEIARGLHACAASCGTSVIGGDIDTHDELTITGTAVGKVSEDRLLTRKGAKPGDMVCVTGYAGSAGAALYALENNIETSESLLKKLFEPIPRVRESLSLADSGAVTSMMDTSDGIAISLYDLADASDVGFIIYEDRLPLQDDLKQLIHEPERLLDYSLYSGGDFELLFTLSPEKVSDATKTCDFTIIGKVAEKDMGITLERPQANNLSISRKGYLQLKDTD</sequence>
<feature type="binding site" evidence="1">
    <location>
        <position position="132"/>
    </location>
    <ligand>
        <name>Mg(2+)</name>
        <dbReference type="ChEBI" id="CHEBI:18420"/>
        <label>1</label>
    </ligand>
</feature>
<dbReference type="Gene3D" id="3.30.1330.10">
    <property type="entry name" value="PurM-like, N-terminal domain"/>
    <property type="match status" value="1"/>
</dbReference>
<dbReference type="GeneID" id="10821889"/>
<reference evidence="4" key="1">
    <citation type="submission" date="2010-07" db="EMBL/GenBank/DDBJ databases">
        <title>The complete genome of Methanosalsum zhilinae DSM 4017.</title>
        <authorList>
            <consortium name="US DOE Joint Genome Institute (JGI-PGF)"/>
            <person name="Lucas S."/>
            <person name="Copeland A."/>
            <person name="Lapidus A."/>
            <person name="Glavina del Rio T."/>
            <person name="Dalin E."/>
            <person name="Tice H."/>
            <person name="Bruce D."/>
            <person name="Goodwin L."/>
            <person name="Pitluck S."/>
            <person name="Kyrpides N."/>
            <person name="Mavromatis K."/>
            <person name="Ovchinnikova G."/>
            <person name="Daligault H."/>
            <person name="Detter J.C."/>
            <person name="Han C."/>
            <person name="Tapia R."/>
            <person name="Larimer F."/>
            <person name="Land M."/>
            <person name="Hauser L."/>
            <person name="Markowitz V."/>
            <person name="Cheng J.-F."/>
            <person name="Hugenholtz P."/>
            <person name="Woyke T."/>
            <person name="Wu D."/>
            <person name="Spring S."/>
            <person name="Schueler E."/>
            <person name="Brambilla E."/>
            <person name="Klenk H.-P."/>
            <person name="Eisen J.A."/>
        </authorList>
    </citation>
    <scope>NUCLEOTIDE SEQUENCE</scope>
    <source>
        <strain evidence="4">DSM 4017</strain>
    </source>
</reference>
<feature type="binding site" evidence="1">
    <location>
        <position position="220"/>
    </location>
    <ligand>
        <name>Mg(2+)</name>
        <dbReference type="ChEBI" id="CHEBI:18420"/>
        <label>3</label>
    </ligand>
</feature>
<feature type="binding site" evidence="1">
    <location>
        <position position="55"/>
    </location>
    <ligand>
        <name>Mg(2+)</name>
        <dbReference type="ChEBI" id="CHEBI:18420"/>
        <label>1</label>
    </ligand>
</feature>
<comment type="function">
    <text evidence="1">Catalyzes the ATP-dependent phosphorylation of thiamine-monophosphate (TMP) to form thiamine-pyrophosphate (TPP), the active form of vitamin B1.</text>
</comment>
<comment type="similarity">
    <text evidence="1">Belongs to the thiamine-monophosphate kinase family.</text>
</comment>
<feature type="domain" description="PurM-like N-terminal" evidence="2">
    <location>
        <begin position="38"/>
        <end position="149"/>
    </location>
</feature>
<feature type="binding site" evidence="1">
    <location>
        <position position="324"/>
    </location>
    <ligand>
        <name>substrate</name>
    </ligand>
</feature>
<dbReference type="KEGG" id="mzh:Mzhil_0285"/>
<keyword evidence="1" id="KW-0547">Nucleotide-binding</keyword>